<dbReference type="GO" id="GO:0016787">
    <property type="term" value="F:hydrolase activity"/>
    <property type="evidence" value="ECO:0007669"/>
    <property type="project" value="UniProtKB-KW"/>
</dbReference>
<dbReference type="PANTHER" id="PTHR42840:SF5">
    <property type="entry name" value="NAD(P)-BINDING ROSSMANN-FOLD SUPERFAMILY PROTEIN"/>
    <property type="match status" value="1"/>
</dbReference>
<sequence>MAGIALLGAGIFARHDLLSLKAIYSRSQTSATTLADALPANGPRPDIYYDSPSEPGRGLADLLKRDDIVAVDVALPIVAQPEVIKAALKAGKHVLSEKPVAADVKGARELINWYETELTADKKPLWGVAENFRYMKSLVFAGEEVKRIGGRVVSFKLEKFGWVAEDNKYFNTQWRKVPDYQGGFLLDGGVHFVAALRYLLGASGQELSKLVAYTALLEERLQPLDTIHGLASTKQGVNGSVVISFGTEFKNGTDVEIITTNGTVSWNPTEVKTVTKEGESKKEFEYSSGVGEEVAVFAQAIKTGTGKLDSLQTPEEAFRDLEILEGLLEFCRVISADSVASETSQNRKKPSGKMSSRHQFLIIVSSMARVITALILFYFAFLMLLFIPFFQGHVIYLHAVTLTWFQDITIPEQWGFLPNQVTPFRLCTPDGITLQAWHILPLDLYHQNQDALIKEQLDKPNNVTQSLSLQLLRNSPDSRLVLYFHGAGGTLGSGWRPSSYRAMSAGAPANIHTVAIDYRGFGTSTGFPSENGLLVDARALVNWALNEGGIPPSRIVIFGQSIGTAVGASLIRNLAAQPDPILFAGTVFVAPFADVELLTATYRVAGTMSGEDQKYHITIIHAQDDYDIPWSHSDQMFWHAVNSTRLGGITFEELEEEKEQTKKSLGQAGWVTPPQCLVIMVNDRNAWSFSDLP</sequence>
<evidence type="ECO:0000259" key="3">
    <source>
        <dbReference type="Pfam" id="PF02894"/>
    </source>
</evidence>
<dbReference type="Gene3D" id="3.40.50.720">
    <property type="entry name" value="NAD(P)-binding Rossmann-like Domain"/>
    <property type="match status" value="1"/>
</dbReference>
<keyword evidence="1" id="KW-0472">Membrane</keyword>
<comment type="caution">
    <text evidence="5">The sequence shown here is derived from an EMBL/GenBank/DDBJ whole genome shotgun (WGS) entry which is preliminary data.</text>
</comment>
<dbReference type="AlphaFoldDB" id="A0AA39ZGF3"/>
<feature type="transmembrane region" description="Helical" evidence="1">
    <location>
        <begin position="360"/>
        <end position="387"/>
    </location>
</feature>
<dbReference type="Pfam" id="PF02894">
    <property type="entry name" value="GFO_IDH_MocA_C"/>
    <property type="match status" value="1"/>
</dbReference>
<dbReference type="GO" id="GO:0016491">
    <property type="term" value="F:oxidoreductase activity"/>
    <property type="evidence" value="ECO:0007669"/>
    <property type="project" value="TreeGrafter"/>
</dbReference>
<evidence type="ECO:0000256" key="1">
    <source>
        <dbReference type="SAM" id="Phobius"/>
    </source>
</evidence>
<dbReference type="Gene3D" id="3.40.50.1820">
    <property type="entry name" value="alpha/beta hydrolase"/>
    <property type="match status" value="1"/>
</dbReference>
<dbReference type="PANTHER" id="PTHR42840">
    <property type="entry name" value="NAD(P)-BINDING ROSSMANN-FOLD SUPERFAMILY PROTEIN-RELATED"/>
    <property type="match status" value="1"/>
</dbReference>
<evidence type="ECO:0000259" key="2">
    <source>
        <dbReference type="Pfam" id="PF01408"/>
    </source>
</evidence>
<gene>
    <name evidence="5" type="ORF">QBC41DRAFT_355190</name>
</gene>
<dbReference type="GO" id="GO:0000166">
    <property type="term" value="F:nucleotide binding"/>
    <property type="evidence" value="ECO:0007669"/>
    <property type="project" value="InterPro"/>
</dbReference>
<reference evidence="5" key="1">
    <citation type="submission" date="2023-06" db="EMBL/GenBank/DDBJ databases">
        <title>Genome-scale phylogeny and comparative genomics of the fungal order Sordariales.</title>
        <authorList>
            <consortium name="Lawrence Berkeley National Laboratory"/>
            <person name="Hensen N."/>
            <person name="Bonometti L."/>
            <person name="Westerberg I."/>
            <person name="Brannstrom I.O."/>
            <person name="Guillou S."/>
            <person name="Cros-Aarteil S."/>
            <person name="Calhoun S."/>
            <person name="Haridas S."/>
            <person name="Kuo A."/>
            <person name="Mondo S."/>
            <person name="Pangilinan J."/>
            <person name="Riley R."/>
            <person name="Labutti K."/>
            <person name="Andreopoulos B."/>
            <person name="Lipzen A."/>
            <person name="Chen C."/>
            <person name="Yanf M."/>
            <person name="Daum C."/>
            <person name="Ng V."/>
            <person name="Clum A."/>
            <person name="Steindorff A."/>
            <person name="Ohm R."/>
            <person name="Martin F."/>
            <person name="Silar P."/>
            <person name="Natvig D."/>
            <person name="Lalanne C."/>
            <person name="Gautier V."/>
            <person name="Ament-Velasquez S.L."/>
            <person name="Kruys A."/>
            <person name="Hutchinson M.I."/>
            <person name="Powell A.J."/>
            <person name="Barry K."/>
            <person name="Miller A.N."/>
            <person name="Grigoriev I.V."/>
            <person name="Debuchy R."/>
            <person name="Gladieux P."/>
            <person name="Thoren M.H."/>
            <person name="Johannesson H."/>
        </authorList>
    </citation>
    <scope>NUCLEOTIDE SEQUENCE</scope>
    <source>
        <strain evidence="5">CBS 307.81</strain>
    </source>
</reference>
<proteinExistence type="predicted"/>
<keyword evidence="6" id="KW-1185">Reference proteome</keyword>
<dbReference type="GO" id="GO:0006740">
    <property type="term" value="P:NADPH regeneration"/>
    <property type="evidence" value="ECO:0007669"/>
    <property type="project" value="TreeGrafter"/>
</dbReference>
<dbReference type="SUPFAM" id="SSF53474">
    <property type="entry name" value="alpha/beta-Hydrolases"/>
    <property type="match status" value="1"/>
</dbReference>
<dbReference type="Gene3D" id="3.30.360.10">
    <property type="entry name" value="Dihydrodipicolinate Reductase, domain 2"/>
    <property type="match status" value="1"/>
</dbReference>
<accession>A0AA39ZGF3</accession>
<dbReference type="InterPro" id="IPR004104">
    <property type="entry name" value="Gfo/Idh/MocA-like_OxRdtase_C"/>
</dbReference>
<feature type="domain" description="Gfo/Idh/MocA-like oxidoreductase N-terminal" evidence="2">
    <location>
        <begin position="14"/>
        <end position="112"/>
    </location>
</feature>
<keyword evidence="1" id="KW-1133">Transmembrane helix</keyword>
<evidence type="ECO:0000313" key="5">
    <source>
        <dbReference type="EMBL" id="KAK0670188.1"/>
    </source>
</evidence>
<dbReference type="InterPro" id="IPR036291">
    <property type="entry name" value="NAD(P)-bd_dom_sf"/>
</dbReference>
<protein>
    <submittedName>
        <fullName evidence="5">Alpha/Beta hydrolase protein</fullName>
    </submittedName>
</protein>
<dbReference type="InterPro" id="IPR000073">
    <property type="entry name" value="AB_hydrolase_1"/>
</dbReference>
<dbReference type="Pfam" id="PF01408">
    <property type="entry name" value="GFO_IDH_MocA"/>
    <property type="match status" value="1"/>
</dbReference>
<keyword evidence="5" id="KW-0378">Hydrolase</keyword>
<dbReference type="GO" id="GO:0005737">
    <property type="term" value="C:cytoplasm"/>
    <property type="evidence" value="ECO:0007669"/>
    <property type="project" value="TreeGrafter"/>
</dbReference>
<keyword evidence="1" id="KW-0812">Transmembrane</keyword>
<feature type="domain" description="AB hydrolase-1" evidence="4">
    <location>
        <begin position="481"/>
        <end position="603"/>
    </location>
</feature>
<dbReference type="SUPFAM" id="SSF55347">
    <property type="entry name" value="Glyceraldehyde-3-phosphate dehydrogenase-like, C-terminal domain"/>
    <property type="match status" value="1"/>
</dbReference>
<dbReference type="InterPro" id="IPR000683">
    <property type="entry name" value="Gfo/Idh/MocA-like_OxRdtase_N"/>
</dbReference>
<dbReference type="Pfam" id="PF12697">
    <property type="entry name" value="Abhydrolase_6"/>
    <property type="match status" value="1"/>
</dbReference>
<evidence type="ECO:0000313" key="6">
    <source>
        <dbReference type="Proteomes" id="UP001174997"/>
    </source>
</evidence>
<dbReference type="Proteomes" id="UP001174997">
    <property type="component" value="Unassembled WGS sequence"/>
</dbReference>
<organism evidence="5 6">
    <name type="scientific">Cercophora samala</name>
    <dbReference type="NCBI Taxonomy" id="330535"/>
    <lineage>
        <taxon>Eukaryota</taxon>
        <taxon>Fungi</taxon>
        <taxon>Dikarya</taxon>
        <taxon>Ascomycota</taxon>
        <taxon>Pezizomycotina</taxon>
        <taxon>Sordariomycetes</taxon>
        <taxon>Sordariomycetidae</taxon>
        <taxon>Sordariales</taxon>
        <taxon>Lasiosphaeriaceae</taxon>
        <taxon>Cercophora</taxon>
    </lineage>
</organism>
<feature type="domain" description="Gfo/Idh/MocA-like oxidoreductase C-terminal" evidence="3">
    <location>
        <begin position="150"/>
        <end position="326"/>
    </location>
</feature>
<evidence type="ECO:0000259" key="4">
    <source>
        <dbReference type="Pfam" id="PF12697"/>
    </source>
</evidence>
<name>A0AA39ZGF3_9PEZI</name>
<dbReference type="EMBL" id="JAULSY010000034">
    <property type="protein sequence ID" value="KAK0670188.1"/>
    <property type="molecule type" value="Genomic_DNA"/>
</dbReference>
<dbReference type="SUPFAM" id="SSF51735">
    <property type="entry name" value="NAD(P)-binding Rossmann-fold domains"/>
    <property type="match status" value="1"/>
</dbReference>
<dbReference type="InterPro" id="IPR029058">
    <property type="entry name" value="AB_hydrolase_fold"/>
</dbReference>